<dbReference type="RefSeq" id="WP_393991308.1">
    <property type="nucleotide sequence ID" value="NZ_JBAFVH010000002.1"/>
</dbReference>
<evidence type="ECO:0000256" key="3">
    <source>
        <dbReference type="ARBA" id="ARBA00023125"/>
    </source>
</evidence>
<keyword evidence="3" id="KW-0238">DNA-binding</keyword>
<dbReference type="InterPro" id="IPR011711">
    <property type="entry name" value="GntR_C"/>
</dbReference>
<dbReference type="InterPro" id="IPR000524">
    <property type="entry name" value="Tscrpt_reg_HTH_GntR"/>
</dbReference>
<dbReference type="Proteomes" id="UP001604002">
    <property type="component" value="Unassembled WGS sequence"/>
</dbReference>
<dbReference type="SUPFAM" id="SSF46785">
    <property type="entry name" value="Winged helix' DNA-binding domain"/>
    <property type="match status" value="1"/>
</dbReference>
<accession>A0ABW6ZTD0</accession>
<dbReference type="PROSITE" id="PS50949">
    <property type="entry name" value="HTH_GNTR"/>
    <property type="match status" value="1"/>
</dbReference>
<dbReference type="CDD" id="cd07377">
    <property type="entry name" value="WHTH_GntR"/>
    <property type="match status" value="1"/>
</dbReference>
<keyword evidence="4" id="KW-0804">Transcription</keyword>
<keyword evidence="2" id="KW-0805">Transcription regulation</keyword>
<reference evidence="8 9" key="1">
    <citation type="submission" date="2024-02" db="EMBL/GenBank/DDBJ databases">
        <title>Expansion and revision of Xanthobacter and proposal of Roseixanthobacter gen. nov.</title>
        <authorList>
            <person name="Soltysiak M.P.M."/>
            <person name="Jalihal A."/>
            <person name="Ory A."/>
            <person name="Chrisophersen C."/>
            <person name="Lee A.D."/>
            <person name="Boulton J."/>
            <person name="Springer M."/>
        </authorList>
    </citation>
    <scope>NUCLEOTIDE SEQUENCE [LARGE SCALE GENOMIC DNA]</scope>
    <source>
        <strain evidence="8 9">23A</strain>
    </source>
</reference>
<keyword evidence="1" id="KW-0678">Repressor</keyword>
<organism evidence="8 9">
    <name type="scientific">Xanthobacter oligotrophicus</name>
    <dbReference type="NCBI Taxonomy" id="2607286"/>
    <lineage>
        <taxon>Bacteria</taxon>
        <taxon>Pseudomonadati</taxon>
        <taxon>Pseudomonadota</taxon>
        <taxon>Alphaproteobacteria</taxon>
        <taxon>Hyphomicrobiales</taxon>
        <taxon>Xanthobacteraceae</taxon>
        <taxon>Xanthobacter</taxon>
    </lineage>
</organism>
<dbReference type="PANTHER" id="PTHR43537">
    <property type="entry name" value="TRANSCRIPTIONAL REGULATOR, GNTR FAMILY"/>
    <property type="match status" value="1"/>
</dbReference>
<keyword evidence="9" id="KW-1185">Reference proteome</keyword>
<dbReference type="InterPro" id="IPR036388">
    <property type="entry name" value="WH-like_DNA-bd_sf"/>
</dbReference>
<dbReference type="EMBL" id="JBAFVH010000002">
    <property type="protein sequence ID" value="MFG1371300.1"/>
    <property type="molecule type" value="Genomic_DNA"/>
</dbReference>
<dbReference type="InterPro" id="IPR036390">
    <property type="entry name" value="WH_DNA-bd_sf"/>
</dbReference>
<dbReference type="SMART" id="SM00895">
    <property type="entry name" value="FCD"/>
    <property type="match status" value="1"/>
</dbReference>
<dbReference type="PANTHER" id="PTHR43537:SF34">
    <property type="entry name" value="PYRUVATE DEHYDROGENASE COMPLEX REPRESSOR"/>
    <property type="match status" value="1"/>
</dbReference>
<dbReference type="SUPFAM" id="SSF48008">
    <property type="entry name" value="GntR ligand-binding domain-like"/>
    <property type="match status" value="1"/>
</dbReference>
<proteinExistence type="predicted"/>
<dbReference type="InterPro" id="IPR008920">
    <property type="entry name" value="TF_FadR/GntR_C"/>
</dbReference>
<gene>
    <name evidence="8" type="ORF">V5F32_03910</name>
</gene>
<dbReference type="Pfam" id="PF07729">
    <property type="entry name" value="FCD"/>
    <property type="match status" value="1"/>
</dbReference>
<dbReference type="Gene3D" id="1.10.10.10">
    <property type="entry name" value="Winged helix-like DNA-binding domain superfamily/Winged helix DNA-binding domain"/>
    <property type="match status" value="1"/>
</dbReference>
<name>A0ABW6ZTD0_9HYPH</name>
<dbReference type="SMART" id="SM00345">
    <property type="entry name" value="HTH_GNTR"/>
    <property type="match status" value="1"/>
</dbReference>
<evidence type="ECO:0000256" key="6">
    <source>
        <dbReference type="ARBA" id="ARBA00039592"/>
    </source>
</evidence>
<evidence type="ECO:0000256" key="2">
    <source>
        <dbReference type="ARBA" id="ARBA00023015"/>
    </source>
</evidence>
<evidence type="ECO:0000256" key="4">
    <source>
        <dbReference type="ARBA" id="ARBA00023163"/>
    </source>
</evidence>
<dbReference type="Pfam" id="PF00392">
    <property type="entry name" value="GntR"/>
    <property type="match status" value="1"/>
</dbReference>
<evidence type="ECO:0000256" key="1">
    <source>
        <dbReference type="ARBA" id="ARBA00022491"/>
    </source>
</evidence>
<evidence type="ECO:0000313" key="8">
    <source>
        <dbReference type="EMBL" id="MFG1371300.1"/>
    </source>
</evidence>
<comment type="caution">
    <text evidence="8">The sequence shown here is derived from an EMBL/GenBank/DDBJ whole genome shotgun (WGS) entry which is preliminary data.</text>
</comment>
<evidence type="ECO:0000313" key="9">
    <source>
        <dbReference type="Proteomes" id="UP001604002"/>
    </source>
</evidence>
<evidence type="ECO:0000256" key="5">
    <source>
        <dbReference type="ARBA" id="ARBA00037357"/>
    </source>
</evidence>
<sequence>MRKLSDEIEALIAEGGLEAGARLPSERRLAADFGVSRSRLREAIQQLSSRGILTARQGGGTFVAAPLSTSSLDKALSPLSSLARMEPGYWQDVMEIRKSLDGDTAYCAALRAGDEDRARLTAAFERLRKAEGADEATQARADAAFHMAVAEASHNAVLRQVMAGLFDLLQHSISASLEKLYRLPRTAHALEDQHRLIFEAVVEGRADDARDAALRHLDFVEDSLRLIEDAAARERRSVRALSRAAIQKEARS</sequence>
<dbReference type="Gene3D" id="1.20.120.530">
    <property type="entry name" value="GntR ligand-binding domain-like"/>
    <property type="match status" value="1"/>
</dbReference>
<dbReference type="PRINTS" id="PR00035">
    <property type="entry name" value="HTHGNTR"/>
</dbReference>
<protein>
    <recommendedName>
        <fullName evidence="6">Pyruvate dehydrogenase complex repressor</fullName>
    </recommendedName>
</protein>
<comment type="function">
    <text evidence="5">Transcriptional repressor for the pyruvate dehydrogenase complex genes aceEF and lpd.</text>
</comment>
<feature type="domain" description="HTH gntR-type" evidence="7">
    <location>
        <begin position="1"/>
        <end position="66"/>
    </location>
</feature>
<evidence type="ECO:0000259" key="7">
    <source>
        <dbReference type="PROSITE" id="PS50949"/>
    </source>
</evidence>